<gene>
    <name evidence="1" type="ORF">IQ247_20900</name>
</gene>
<evidence type="ECO:0000313" key="1">
    <source>
        <dbReference type="EMBL" id="MBE9215092.1"/>
    </source>
</evidence>
<dbReference type="AlphaFoldDB" id="A0A8J7K3A7"/>
<name>A0A8J7K3A7_9CYAN</name>
<proteinExistence type="predicted"/>
<dbReference type="RefSeq" id="WP_193923079.1">
    <property type="nucleotide sequence ID" value="NZ_JADEWL010000085.1"/>
</dbReference>
<keyword evidence="2" id="KW-1185">Reference proteome</keyword>
<accession>A0A8J7K3A7</accession>
<protein>
    <submittedName>
        <fullName evidence="1">Uncharacterized protein</fullName>
    </submittedName>
</protein>
<dbReference type="Proteomes" id="UP000620559">
    <property type="component" value="Unassembled WGS sequence"/>
</dbReference>
<reference evidence="1" key="1">
    <citation type="submission" date="2020-10" db="EMBL/GenBank/DDBJ databases">
        <authorList>
            <person name="Castelo-Branco R."/>
            <person name="Eusebio N."/>
            <person name="Adriana R."/>
            <person name="Vieira A."/>
            <person name="Brugerolle De Fraissinette N."/>
            <person name="Rezende De Castro R."/>
            <person name="Schneider M.P."/>
            <person name="Vasconcelos V."/>
            <person name="Leao P.N."/>
        </authorList>
    </citation>
    <scope>NUCLEOTIDE SEQUENCE</scope>
    <source>
        <strain evidence="1">LEGE 06105</strain>
    </source>
</reference>
<dbReference type="EMBL" id="JADEWL010000085">
    <property type="protein sequence ID" value="MBE9215092.1"/>
    <property type="molecule type" value="Genomic_DNA"/>
</dbReference>
<evidence type="ECO:0000313" key="2">
    <source>
        <dbReference type="Proteomes" id="UP000620559"/>
    </source>
</evidence>
<sequence length="492" mass="58250">MTSPTKYWQMQILPIGEDVKQKKYREISIAKEFFKRQFPDLSGNCVLSKDENQQVQTILWKLFHSTDDIFQRAIAGLCLRCYVSHRILISCKTIPHIYNVNAENLFNYTDLLPFVLNDDGKTLIIIDTKTKTQYKLNHHDGTIQAIAKDGEFFSVDILRRFNPNLGHKESLDNWTTRLTRQNENIKSFLWEFGLATPSDWGLLCKLGSRSLSQLLPMEDQEIIKAFQTVYQRDRLKNQEKGRCLEPTPDQLQEILDLLQQINLNFSAQQLIVRLKYIAEILRQDWLYRKTGYTKTVPTEIYDNSTNDYFDHPELPYHRDSDLEDVELEQLQETCENLFEQTLYQIVGEVIQQRVQDLQKSKGYKNFAQLFPEGLRLYYQENKSLNEISKMWDIDWSKARRIFQLENFLDIVQYRTEEVFLDNLVKSLNESRSMKISQEPDYLKNITTEIREFVWNKTFKKAKSELLAGKKKMKNSLFAQMIRIYFNDLREPG</sequence>
<organism evidence="1 2">
    <name type="scientific">Plectonema cf. radiosum LEGE 06105</name>
    <dbReference type="NCBI Taxonomy" id="945769"/>
    <lineage>
        <taxon>Bacteria</taxon>
        <taxon>Bacillati</taxon>
        <taxon>Cyanobacteriota</taxon>
        <taxon>Cyanophyceae</taxon>
        <taxon>Oscillatoriophycideae</taxon>
        <taxon>Oscillatoriales</taxon>
        <taxon>Microcoleaceae</taxon>
        <taxon>Plectonema</taxon>
    </lineage>
</organism>
<comment type="caution">
    <text evidence="1">The sequence shown here is derived from an EMBL/GenBank/DDBJ whole genome shotgun (WGS) entry which is preliminary data.</text>
</comment>